<reference evidence="1 2" key="1">
    <citation type="submission" date="2016-09" db="EMBL/GenBank/DDBJ databases">
        <authorList>
            <person name="Capua I."/>
            <person name="De Benedictis P."/>
            <person name="Joannis T."/>
            <person name="Lombin L.H."/>
            <person name="Cattoli G."/>
        </authorList>
    </citation>
    <scope>NUCLEOTIDE SEQUENCE [LARGE SCALE GENOMIC DNA]</scope>
    <source>
        <strain evidence="1 2">IMI 309357</strain>
    </source>
</reference>
<name>A0A1G4ANI1_9PEZI</name>
<dbReference type="GeneID" id="34567230"/>
<evidence type="ECO:0000313" key="2">
    <source>
        <dbReference type="Proteomes" id="UP000176998"/>
    </source>
</evidence>
<sequence length="87" mass="9730">MVTVPLLASNKDNVIPENLVMQEKDSSPQRPANVPLQNTTWKPEAFISLPPRGRSKVLDAIAATFCINPNRMSEVTILKEREWNSGK</sequence>
<dbReference type="EMBL" id="MJBS01000239">
    <property type="protein sequence ID" value="OHE90603.1"/>
    <property type="molecule type" value="Genomic_DNA"/>
</dbReference>
<evidence type="ECO:0000313" key="1">
    <source>
        <dbReference type="EMBL" id="OHE90603.1"/>
    </source>
</evidence>
<accession>A0A1G4ANI1</accession>
<gene>
    <name evidence="1" type="ORF">CORC01_14109</name>
</gene>
<proteinExistence type="predicted"/>
<dbReference type="Proteomes" id="UP000176998">
    <property type="component" value="Unassembled WGS sequence"/>
</dbReference>
<protein>
    <submittedName>
        <fullName evidence="1">Uncharacterized protein</fullName>
    </submittedName>
</protein>
<organism evidence="1 2">
    <name type="scientific">Colletotrichum orchidophilum</name>
    <dbReference type="NCBI Taxonomy" id="1209926"/>
    <lineage>
        <taxon>Eukaryota</taxon>
        <taxon>Fungi</taxon>
        <taxon>Dikarya</taxon>
        <taxon>Ascomycota</taxon>
        <taxon>Pezizomycotina</taxon>
        <taxon>Sordariomycetes</taxon>
        <taxon>Hypocreomycetidae</taxon>
        <taxon>Glomerellales</taxon>
        <taxon>Glomerellaceae</taxon>
        <taxon>Colletotrichum</taxon>
    </lineage>
</organism>
<dbReference type="RefSeq" id="XP_022467780.1">
    <property type="nucleotide sequence ID" value="XM_022625720.1"/>
</dbReference>
<keyword evidence="2" id="KW-1185">Reference proteome</keyword>
<dbReference type="AlphaFoldDB" id="A0A1G4ANI1"/>
<comment type="caution">
    <text evidence="1">The sequence shown here is derived from an EMBL/GenBank/DDBJ whole genome shotgun (WGS) entry which is preliminary data.</text>
</comment>